<dbReference type="EMBL" id="JAIWYP010000001">
    <property type="protein sequence ID" value="KAH3884533.1"/>
    <property type="molecule type" value="Genomic_DNA"/>
</dbReference>
<dbReference type="Proteomes" id="UP000828390">
    <property type="component" value="Unassembled WGS sequence"/>
</dbReference>
<accession>A0A9D4RZB4</accession>
<evidence type="ECO:0000313" key="1">
    <source>
        <dbReference type="EMBL" id="KAH3884533.1"/>
    </source>
</evidence>
<evidence type="ECO:0000313" key="2">
    <source>
        <dbReference type="Proteomes" id="UP000828390"/>
    </source>
</evidence>
<protein>
    <submittedName>
        <fullName evidence="1">Uncharacterized protein</fullName>
    </submittedName>
</protein>
<reference evidence="1" key="1">
    <citation type="journal article" date="2019" name="bioRxiv">
        <title>The Genome of the Zebra Mussel, Dreissena polymorpha: A Resource for Invasive Species Research.</title>
        <authorList>
            <person name="McCartney M.A."/>
            <person name="Auch B."/>
            <person name="Kono T."/>
            <person name="Mallez S."/>
            <person name="Zhang Y."/>
            <person name="Obille A."/>
            <person name="Becker A."/>
            <person name="Abrahante J.E."/>
            <person name="Garbe J."/>
            <person name="Badalamenti J.P."/>
            <person name="Herman A."/>
            <person name="Mangelson H."/>
            <person name="Liachko I."/>
            <person name="Sullivan S."/>
            <person name="Sone E.D."/>
            <person name="Koren S."/>
            <person name="Silverstein K.A.T."/>
            <person name="Beckman K.B."/>
            <person name="Gohl D.M."/>
        </authorList>
    </citation>
    <scope>NUCLEOTIDE SEQUENCE</scope>
    <source>
        <strain evidence="1">Duluth1</strain>
        <tissue evidence="1">Whole animal</tissue>
    </source>
</reference>
<name>A0A9D4RZB4_DREPO</name>
<proteinExistence type="predicted"/>
<comment type="caution">
    <text evidence="1">The sequence shown here is derived from an EMBL/GenBank/DDBJ whole genome shotgun (WGS) entry which is preliminary data.</text>
</comment>
<reference evidence="1" key="2">
    <citation type="submission" date="2020-11" db="EMBL/GenBank/DDBJ databases">
        <authorList>
            <person name="McCartney M.A."/>
            <person name="Auch B."/>
            <person name="Kono T."/>
            <person name="Mallez S."/>
            <person name="Becker A."/>
            <person name="Gohl D.M."/>
            <person name="Silverstein K.A.T."/>
            <person name="Koren S."/>
            <person name="Bechman K.B."/>
            <person name="Herman A."/>
            <person name="Abrahante J.E."/>
            <person name="Garbe J."/>
        </authorList>
    </citation>
    <scope>NUCLEOTIDE SEQUENCE</scope>
    <source>
        <strain evidence="1">Duluth1</strain>
        <tissue evidence="1">Whole animal</tissue>
    </source>
</reference>
<keyword evidence="2" id="KW-1185">Reference proteome</keyword>
<sequence>MPVRMAENGLNPTVSSTISTHGQRATEILGTSCSIPRTFDFNVVRINISTELL</sequence>
<gene>
    <name evidence="1" type="ORF">DPMN_008515</name>
</gene>
<organism evidence="1 2">
    <name type="scientific">Dreissena polymorpha</name>
    <name type="common">Zebra mussel</name>
    <name type="synonym">Mytilus polymorpha</name>
    <dbReference type="NCBI Taxonomy" id="45954"/>
    <lineage>
        <taxon>Eukaryota</taxon>
        <taxon>Metazoa</taxon>
        <taxon>Spiralia</taxon>
        <taxon>Lophotrochozoa</taxon>
        <taxon>Mollusca</taxon>
        <taxon>Bivalvia</taxon>
        <taxon>Autobranchia</taxon>
        <taxon>Heteroconchia</taxon>
        <taxon>Euheterodonta</taxon>
        <taxon>Imparidentia</taxon>
        <taxon>Neoheterodontei</taxon>
        <taxon>Myida</taxon>
        <taxon>Dreissenoidea</taxon>
        <taxon>Dreissenidae</taxon>
        <taxon>Dreissena</taxon>
    </lineage>
</organism>
<dbReference type="AlphaFoldDB" id="A0A9D4RZB4"/>